<dbReference type="RefSeq" id="WP_135445694.1">
    <property type="nucleotide sequence ID" value="NZ_SRLE01000011.1"/>
</dbReference>
<gene>
    <name evidence="1" type="ORF">E4634_16190</name>
</gene>
<comment type="caution">
    <text evidence="1">The sequence shown here is derived from an EMBL/GenBank/DDBJ whole genome shotgun (WGS) entry which is preliminary data.</text>
</comment>
<evidence type="ECO:0000313" key="2">
    <source>
        <dbReference type="Proteomes" id="UP000298050"/>
    </source>
</evidence>
<accession>A0A4Z0LYN5</accession>
<dbReference type="EMBL" id="SRLE01000011">
    <property type="protein sequence ID" value="TGD72205.1"/>
    <property type="molecule type" value="Genomic_DNA"/>
</dbReference>
<organism evidence="1 2">
    <name type="scientific">Mangrovimicrobium sediminis</name>
    <dbReference type="NCBI Taxonomy" id="2562682"/>
    <lineage>
        <taxon>Bacteria</taxon>
        <taxon>Pseudomonadati</taxon>
        <taxon>Pseudomonadota</taxon>
        <taxon>Gammaproteobacteria</taxon>
        <taxon>Cellvibrionales</taxon>
        <taxon>Halieaceae</taxon>
        <taxon>Mangrovimicrobium</taxon>
    </lineage>
</organism>
<keyword evidence="2" id="KW-1185">Reference proteome</keyword>
<protein>
    <submittedName>
        <fullName evidence="1">Uncharacterized protein</fullName>
    </submittedName>
</protein>
<name>A0A4Z0LYN5_9GAMM</name>
<dbReference type="Proteomes" id="UP000298050">
    <property type="component" value="Unassembled WGS sequence"/>
</dbReference>
<evidence type="ECO:0000313" key="1">
    <source>
        <dbReference type="EMBL" id="TGD72205.1"/>
    </source>
</evidence>
<dbReference type="AlphaFoldDB" id="A0A4Z0LYN5"/>
<proteinExistence type="predicted"/>
<sequence>MDKRELAENVLLNRCVCFNASLLKYGSDDGEQVTMVGLVAPSYLGRSASSETGDFDDDIPY</sequence>
<reference evidence="1 2" key="1">
    <citation type="submission" date="2019-04" db="EMBL/GenBank/DDBJ databases">
        <title>Taxonomy of novel Haliea sp. from mangrove soil of West Coast of India.</title>
        <authorList>
            <person name="Verma A."/>
            <person name="Kumar P."/>
            <person name="Krishnamurthi S."/>
        </authorList>
    </citation>
    <scope>NUCLEOTIDE SEQUENCE [LARGE SCALE GENOMIC DNA]</scope>
    <source>
        <strain evidence="1 2">SAOS-164</strain>
    </source>
</reference>